<dbReference type="PROSITE" id="PS50089">
    <property type="entry name" value="ZF_RING_2"/>
    <property type="match status" value="1"/>
</dbReference>
<accession>A0A199V5A3</accession>
<dbReference type="GO" id="GO:0032183">
    <property type="term" value="F:SUMO binding"/>
    <property type="evidence" value="ECO:0007669"/>
    <property type="project" value="TreeGrafter"/>
</dbReference>
<dbReference type="GO" id="GO:0033768">
    <property type="term" value="C:SUMO-targeted ubiquitin ligase complex"/>
    <property type="evidence" value="ECO:0007669"/>
    <property type="project" value="TreeGrafter"/>
</dbReference>
<evidence type="ECO:0000259" key="5">
    <source>
        <dbReference type="PROSITE" id="PS50089"/>
    </source>
</evidence>
<dbReference type="GO" id="GO:0140082">
    <property type="term" value="F:SUMO-ubiquitin ligase activity"/>
    <property type="evidence" value="ECO:0007669"/>
    <property type="project" value="TreeGrafter"/>
</dbReference>
<organism evidence="6 7">
    <name type="scientific">Ananas comosus</name>
    <name type="common">Pineapple</name>
    <name type="synonym">Ananas ananas</name>
    <dbReference type="NCBI Taxonomy" id="4615"/>
    <lineage>
        <taxon>Eukaryota</taxon>
        <taxon>Viridiplantae</taxon>
        <taxon>Streptophyta</taxon>
        <taxon>Embryophyta</taxon>
        <taxon>Tracheophyta</taxon>
        <taxon>Spermatophyta</taxon>
        <taxon>Magnoliopsida</taxon>
        <taxon>Liliopsida</taxon>
        <taxon>Poales</taxon>
        <taxon>Bromeliaceae</taxon>
        <taxon>Bromelioideae</taxon>
        <taxon>Ananas</taxon>
    </lineage>
</organism>
<dbReference type="SUPFAM" id="SSF57850">
    <property type="entry name" value="RING/U-box"/>
    <property type="match status" value="1"/>
</dbReference>
<reference evidence="6 7" key="1">
    <citation type="journal article" date="2016" name="DNA Res.">
        <title>The draft genome of MD-2 pineapple using hybrid error correction of long reads.</title>
        <authorList>
            <person name="Redwan R.M."/>
            <person name="Saidin A."/>
            <person name="Kumar S.V."/>
        </authorList>
    </citation>
    <scope>NUCLEOTIDE SEQUENCE [LARGE SCALE GENOMIC DNA]</scope>
    <source>
        <strain evidence="7">cv. MD2</strain>
        <tissue evidence="6">Leaf</tissue>
    </source>
</reference>
<dbReference type="EMBL" id="LSRQ01003243">
    <property type="protein sequence ID" value="OAY72071.1"/>
    <property type="molecule type" value="Genomic_DNA"/>
</dbReference>
<dbReference type="InterPro" id="IPR013083">
    <property type="entry name" value="Znf_RING/FYVE/PHD"/>
</dbReference>
<dbReference type="STRING" id="4615.A0A199V5A3"/>
<comment type="caution">
    <text evidence="6">The sequence shown here is derived from an EMBL/GenBank/DDBJ whole genome shotgun (WGS) entry which is preliminary data.</text>
</comment>
<dbReference type="Gene3D" id="3.30.40.10">
    <property type="entry name" value="Zinc/RING finger domain, C3HC4 (zinc finger)"/>
    <property type="match status" value="1"/>
</dbReference>
<dbReference type="InterPro" id="IPR017907">
    <property type="entry name" value="Znf_RING_CS"/>
</dbReference>
<dbReference type="PANTHER" id="PTHR47094">
    <property type="entry name" value="ELFLESS, ISOFORM B"/>
    <property type="match status" value="1"/>
</dbReference>
<dbReference type="InterPro" id="IPR001841">
    <property type="entry name" value="Znf_RING"/>
</dbReference>
<keyword evidence="1" id="KW-0479">Metal-binding</keyword>
<protein>
    <submittedName>
        <fullName evidence="6">E3 ubiquitin-protein ligase RNF4</fullName>
    </submittedName>
</protein>
<dbReference type="SMART" id="SM00184">
    <property type="entry name" value="RING"/>
    <property type="match status" value="1"/>
</dbReference>
<gene>
    <name evidence="6" type="ORF">ACMD2_09912</name>
</gene>
<evidence type="ECO:0000256" key="3">
    <source>
        <dbReference type="ARBA" id="ARBA00022833"/>
    </source>
</evidence>
<dbReference type="AlphaFoldDB" id="A0A199V5A3"/>
<keyword evidence="2 4" id="KW-0863">Zinc-finger</keyword>
<dbReference type="GO" id="GO:0008270">
    <property type="term" value="F:zinc ion binding"/>
    <property type="evidence" value="ECO:0007669"/>
    <property type="project" value="UniProtKB-KW"/>
</dbReference>
<proteinExistence type="predicted"/>
<keyword evidence="3" id="KW-0862">Zinc</keyword>
<sequence length="206" mass="22699">MSALGPTRRSMKRRGREIPLGKEVFDLDLNSLPVEIADATSASNVGLNRAPIDVDAIEDEVQLLSSSRGVPQTRARSRREHPATIILDDDSESGVSIRNNESRTAPLNRTGTNYDVYQDLEGGYSAKKKDVVKSTPGPVVKEVPKEPTFTCPVCMNTMVEPSSTICGHVFCKGCIKAAIQVQKRCPNCRRKLTVNNFHRVYLPNSE</sequence>
<dbReference type="PANTHER" id="PTHR47094:SF1">
    <property type="entry name" value="RING-TYPE E3 UBIQUITIN TRANSFERASE"/>
    <property type="match status" value="1"/>
</dbReference>
<dbReference type="Proteomes" id="UP000092600">
    <property type="component" value="Unassembled WGS sequence"/>
</dbReference>
<name>A0A199V5A3_ANACO</name>
<feature type="domain" description="RING-type" evidence="5">
    <location>
        <begin position="151"/>
        <end position="189"/>
    </location>
</feature>
<evidence type="ECO:0000313" key="7">
    <source>
        <dbReference type="Proteomes" id="UP000092600"/>
    </source>
</evidence>
<dbReference type="PROSITE" id="PS00518">
    <property type="entry name" value="ZF_RING_1"/>
    <property type="match status" value="1"/>
</dbReference>
<dbReference type="GO" id="GO:0061630">
    <property type="term" value="F:ubiquitin protein ligase activity"/>
    <property type="evidence" value="ECO:0007669"/>
    <property type="project" value="InterPro"/>
</dbReference>
<evidence type="ECO:0000313" key="6">
    <source>
        <dbReference type="EMBL" id="OAY72071.1"/>
    </source>
</evidence>
<dbReference type="Pfam" id="PF13923">
    <property type="entry name" value="zf-C3HC4_2"/>
    <property type="match status" value="1"/>
</dbReference>
<dbReference type="GO" id="GO:0006511">
    <property type="term" value="P:ubiquitin-dependent protein catabolic process"/>
    <property type="evidence" value="ECO:0007669"/>
    <property type="project" value="TreeGrafter"/>
</dbReference>
<dbReference type="InterPro" id="IPR049627">
    <property type="entry name" value="SLX8"/>
</dbReference>
<evidence type="ECO:0000256" key="4">
    <source>
        <dbReference type="PROSITE-ProRule" id="PRU00175"/>
    </source>
</evidence>
<evidence type="ECO:0000256" key="2">
    <source>
        <dbReference type="ARBA" id="ARBA00022771"/>
    </source>
</evidence>
<evidence type="ECO:0000256" key="1">
    <source>
        <dbReference type="ARBA" id="ARBA00022723"/>
    </source>
</evidence>